<dbReference type="PANTHER" id="PTHR43179:SF7">
    <property type="entry name" value="RHAMNOSYLTRANSFERASE WBBL"/>
    <property type="match status" value="1"/>
</dbReference>
<organism evidence="2 3">
    <name type="scientific">Kineosporia mesophila</name>
    <dbReference type="NCBI Taxonomy" id="566012"/>
    <lineage>
        <taxon>Bacteria</taxon>
        <taxon>Bacillati</taxon>
        <taxon>Actinomycetota</taxon>
        <taxon>Actinomycetes</taxon>
        <taxon>Kineosporiales</taxon>
        <taxon>Kineosporiaceae</taxon>
        <taxon>Kineosporia</taxon>
    </lineage>
</organism>
<reference evidence="3" key="1">
    <citation type="journal article" date="2019" name="Int. J. Syst. Evol. Microbiol.">
        <title>The Global Catalogue of Microorganisms (GCM) 10K type strain sequencing project: providing services to taxonomists for standard genome sequencing and annotation.</title>
        <authorList>
            <consortium name="The Broad Institute Genomics Platform"/>
            <consortium name="The Broad Institute Genome Sequencing Center for Infectious Disease"/>
            <person name="Wu L."/>
            <person name="Ma J."/>
        </authorList>
    </citation>
    <scope>NUCLEOTIDE SEQUENCE [LARGE SCALE GENOMIC DNA]</scope>
    <source>
        <strain evidence="3">JCM 16902</strain>
    </source>
</reference>
<protein>
    <submittedName>
        <fullName evidence="2">Glycosyltransferase family 2 protein</fullName>
    </submittedName>
</protein>
<evidence type="ECO:0000259" key="1">
    <source>
        <dbReference type="Pfam" id="PF00535"/>
    </source>
</evidence>
<keyword evidence="3" id="KW-1185">Reference proteome</keyword>
<feature type="domain" description="Glycosyltransferase 2-like" evidence="1">
    <location>
        <begin position="15"/>
        <end position="121"/>
    </location>
</feature>
<evidence type="ECO:0000313" key="3">
    <source>
        <dbReference type="Proteomes" id="UP001501074"/>
    </source>
</evidence>
<evidence type="ECO:0000313" key="2">
    <source>
        <dbReference type="EMBL" id="GAA3632081.1"/>
    </source>
</evidence>
<proteinExistence type="predicted"/>
<sequence length="310" mass="33103">MESSAQDGAVPAYELIIVSYNSRSQIEGLLAGLPNDIPLAVVDNARGADGLRDLIRDRPNARYLEGAGQGFATAANLGARSSAYEYVIFVNPDTRPTVTGLETLVSQLAAEPDIASSAATTVGADGSVEIGTGGWEPTVRRAVIHSIGLHKIAPQAGLFARPRPYLPIRVDWTTGACMAVRVSTFTDLGGFDEQFFVYNEDVAFGRAVREKNMTQALRTDVLVQHAAGNSGAPSKEMLRLRGASMARYVAQHNNLQNARAIRLALTFGYGLRVLASLAKGDKSRAQEHWSYILGVTSGRASVGGRTVTRA</sequence>
<dbReference type="InterPro" id="IPR001173">
    <property type="entry name" value="Glyco_trans_2-like"/>
</dbReference>
<dbReference type="EMBL" id="BAAAZO010000011">
    <property type="protein sequence ID" value="GAA3632081.1"/>
    <property type="molecule type" value="Genomic_DNA"/>
</dbReference>
<dbReference type="Gene3D" id="3.90.550.10">
    <property type="entry name" value="Spore Coat Polysaccharide Biosynthesis Protein SpsA, Chain A"/>
    <property type="match status" value="1"/>
</dbReference>
<dbReference type="Proteomes" id="UP001501074">
    <property type="component" value="Unassembled WGS sequence"/>
</dbReference>
<dbReference type="Pfam" id="PF00535">
    <property type="entry name" value="Glycos_transf_2"/>
    <property type="match status" value="1"/>
</dbReference>
<gene>
    <name evidence="2" type="ORF">GCM10022223_57750</name>
</gene>
<dbReference type="RefSeq" id="WP_231484000.1">
    <property type="nucleotide sequence ID" value="NZ_BAAAZO010000011.1"/>
</dbReference>
<comment type="caution">
    <text evidence="2">The sequence shown here is derived from an EMBL/GenBank/DDBJ whole genome shotgun (WGS) entry which is preliminary data.</text>
</comment>
<name>A0ABP7AHK6_9ACTN</name>
<accession>A0ABP7AHK6</accession>
<dbReference type="PANTHER" id="PTHR43179">
    <property type="entry name" value="RHAMNOSYLTRANSFERASE WBBL"/>
    <property type="match status" value="1"/>
</dbReference>
<dbReference type="InterPro" id="IPR029044">
    <property type="entry name" value="Nucleotide-diphossugar_trans"/>
</dbReference>
<dbReference type="SUPFAM" id="SSF53448">
    <property type="entry name" value="Nucleotide-diphospho-sugar transferases"/>
    <property type="match status" value="1"/>
</dbReference>